<evidence type="ECO:0000256" key="8">
    <source>
        <dbReference type="PROSITE-ProRule" id="PRU01360"/>
    </source>
</evidence>
<dbReference type="InterPro" id="IPR012910">
    <property type="entry name" value="Plug_dom"/>
</dbReference>
<evidence type="ECO:0000313" key="11">
    <source>
        <dbReference type="EMBL" id="RXK86840.1"/>
    </source>
</evidence>
<dbReference type="InterPro" id="IPR023996">
    <property type="entry name" value="TonB-dep_OMP_SusC/RagA"/>
</dbReference>
<dbReference type="GO" id="GO:0015344">
    <property type="term" value="F:siderophore uptake transmembrane transporter activity"/>
    <property type="evidence" value="ECO:0007669"/>
    <property type="project" value="TreeGrafter"/>
</dbReference>
<dbReference type="NCBIfam" id="TIGR04056">
    <property type="entry name" value="OMP_RagA_SusC"/>
    <property type="match status" value="1"/>
</dbReference>
<dbReference type="EMBL" id="SDHZ01000001">
    <property type="protein sequence ID" value="RXK86840.1"/>
    <property type="molecule type" value="Genomic_DNA"/>
</dbReference>
<dbReference type="PANTHER" id="PTHR30069:SF29">
    <property type="entry name" value="HEMOGLOBIN AND HEMOGLOBIN-HAPTOGLOBIN-BINDING PROTEIN 1-RELATED"/>
    <property type="match status" value="1"/>
</dbReference>
<dbReference type="Gene3D" id="2.40.170.20">
    <property type="entry name" value="TonB-dependent receptor, beta-barrel domain"/>
    <property type="match status" value="1"/>
</dbReference>
<name>A0A4Q1DBY4_9BACT</name>
<feature type="signal peptide" evidence="9">
    <location>
        <begin position="1"/>
        <end position="33"/>
    </location>
</feature>
<evidence type="ECO:0000256" key="1">
    <source>
        <dbReference type="ARBA" id="ARBA00004571"/>
    </source>
</evidence>
<dbReference type="InterPro" id="IPR018247">
    <property type="entry name" value="EF_Hand_1_Ca_BS"/>
</dbReference>
<evidence type="ECO:0000313" key="12">
    <source>
        <dbReference type="Proteomes" id="UP000290545"/>
    </source>
</evidence>
<comment type="caution">
    <text evidence="11">The sequence shown here is derived from an EMBL/GenBank/DDBJ whole genome shotgun (WGS) entry which is preliminary data.</text>
</comment>
<keyword evidence="5 9" id="KW-0732">Signal</keyword>
<dbReference type="GO" id="GO:0009279">
    <property type="term" value="C:cell outer membrane"/>
    <property type="evidence" value="ECO:0007669"/>
    <property type="project" value="UniProtKB-SubCell"/>
</dbReference>
<evidence type="ECO:0000256" key="5">
    <source>
        <dbReference type="ARBA" id="ARBA00022729"/>
    </source>
</evidence>
<dbReference type="Gene3D" id="2.170.130.10">
    <property type="entry name" value="TonB-dependent receptor, plug domain"/>
    <property type="match status" value="1"/>
</dbReference>
<reference evidence="11 12" key="1">
    <citation type="submission" date="2019-01" db="EMBL/GenBank/DDBJ databases">
        <title>Filimonas sp. strain TTM-71.</title>
        <authorList>
            <person name="Chen W.-M."/>
        </authorList>
    </citation>
    <scope>NUCLEOTIDE SEQUENCE [LARGE SCALE GENOMIC DNA]</scope>
    <source>
        <strain evidence="11 12">TTM-71</strain>
    </source>
</reference>
<feature type="chain" id="PRO_5020431409" evidence="9">
    <location>
        <begin position="34"/>
        <end position="1077"/>
    </location>
</feature>
<evidence type="ECO:0000256" key="7">
    <source>
        <dbReference type="ARBA" id="ARBA00023237"/>
    </source>
</evidence>
<dbReference type="PROSITE" id="PS00018">
    <property type="entry name" value="EF_HAND_1"/>
    <property type="match status" value="1"/>
</dbReference>
<protein>
    <submittedName>
        <fullName evidence="11">TonB-dependent receptor</fullName>
    </submittedName>
</protein>
<organism evidence="11 12">
    <name type="scientific">Filimonas effusa</name>
    <dbReference type="NCBI Taxonomy" id="2508721"/>
    <lineage>
        <taxon>Bacteria</taxon>
        <taxon>Pseudomonadati</taxon>
        <taxon>Bacteroidota</taxon>
        <taxon>Chitinophagia</taxon>
        <taxon>Chitinophagales</taxon>
        <taxon>Chitinophagaceae</taxon>
        <taxon>Filimonas</taxon>
    </lineage>
</organism>
<evidence type="ECO:0000256" key="4">
    <source>
        <dbReference type="ARBA" id="ARBA00022692"/>
    </source>
</evidence>
<dbReference type="InterPro" id="IPR023997">
    <property type="entry name" value="TonB-dep_OMP_SusC/RagA_CS"/>
</dbReference>
<keyword evidence="4 8" id="KW-0812">Transmembrane</keyword>
<evidence type="ECO:0000256" key="9">
    <source>
        <dbReference type="SAM" id="SignalP"/>
    </source>
</evidence>
<proteinExistence type="inferred from homology"/>
<dbReference type="InterPro" id="IPR037066">
    <property type="entry name" value="Plug_dom_sf"/>
</dbReference>
<dbReference type="SUPFAM" id="SSF56935">
    <property type="entry name" value="Porins"/>
    <property type="match status" value="1"/>
</dbReference>
<dbReference type="PANTHER" id="PTHR30069">
    <property type="entry name" value="TONB-DEPENDENT OUTER MEMBRANE RECEPTOR"/>
    <property type="match status" value="1"/>
</dbReference>
<keyword evidence="11" id="KW-0675">Receptor</keyword>
<keyword evidence="12" id="KW-1185">Reference proteome</keyword>
<comment type="similarity">
    <text evidence="8">Belongs to the TonB-dependent receptor family.</text>
</comment>
<keyword evidence="6 8" id="KW-0472">Membrane</keyword>
<dbReference type="InterPro" id="IPR036942">
    <property type="entry name" value="Beta-barrel_TonB_sf"/>
</dbReference>
<accession>A0A4Q1DBY4</accession>
<evidence type="ECO:0000256" key="3">
    <source>
        <dbReference type="ARBA" id="ARBA00022452"/>
    </source>
</evidence>
<evidence type="ECO:0000256" key="6">
    <source>
        <dbReference type="ARBA" id="ARBA00023136"/>
    </source>
</evidence>
<dbReference type="Gene3D" id="2.60.40.1120">
    <property type="entry name" value="Carboxypeptidase-like, regulatory domain"/>
    <property type="match status" value="1"/>
</dbReference>
<dbReference type="InterPro" id="IPR039426">
    <property type="entry name" value="TonB-dep_rcpt-like"/>
</dbReference>
<dbReference type="SUPFAM" id="SSF49464">
    <property type="entry name" value="Carboxypeptidase regulatory domain-like"/>
    <property type="match status" value="1"/>
</dbReference>
<dbReference type="Pfam" id="PF07715">
    <property type="entry name" value="Plug"/>
    <property type="match status" value="1"/>
</dbReference>
<dbReference type="InterPro" id="IPR008969">
    <property type="entry name" value="CarboxyPept-like_regulatory"/>
</dbReference>
<dbReference type="OrthoDB" id="899266at2"/>
<evidence type="ECO:0000256" key="2">
    <source>
        <dbReference type="ARBA" id="ARBA00022448"/>
    </source>
</evidence>
<comment type="subcellular location">
    <subcellularLocation>
        <location evidence="1 8">Cell outer membrane</location>
        <topology evidence="1 8">Multi-pass membrane protein</topology>
    </subcellularLocation>
</comment>
<dbReference type="RefSeq" id="WP_129002589.1">
    <property type="nucleotide sequence ID" value="NZ_SDHZ01000001.1"/>
</dbReference>
<dbReference type="GO" id="GO:0044718">
    <property type="term" value="P:siderophore transmembrane transport"/>
    <property type="evidence" value="ECO:0007669"/>
    <property type="project" value="TreeGrafter"/>
</dbReference>
<dbReference type="Proteomes" id="UP000290545">
    <property type="component" value="Unassembled WGS sequence"/>
</dbReference>
<gene>
    <name evidence="11" type="ORF">ESB13_08605</name>
</gene>
<sequence length="1077" mass="118364">MWRFNHRIKRYSIVAGTSVILALLGTNPLPAFAQEPAAPASGVRAKRTVKGRVTDATGKPLAGVTVTQKGTSVAVVTNQDGAYSINVPSGQNIVLEFSNIGFAGKELTLTPQSTAADIQLQEAANSLNEVIVVGYGTRKKETLTGAVTTVSAKMFQNKGTVASPLQAMQGQVPGVIITRSSAAPGDESWAVKLRGAVSANATEPLVIVDGVALDSYRELRLINSNDIENINFLKDASAAIYGSRAAGGVILVTTKKAKAGKSAVEFNSTYSHKIVGLQPRLMNIDQWANGVIEARTNDGYGADDVWIRYANLAMANKDGYINLLNSANPIPNFGDIKDYVFLDNNWTDILWGNAGATQQDISLSGGSDRSTYRLSLGYFGDDGTLQWGNNNNKRYNLRLNNNLKVSDWFSIESVIAYNKQHQLSPSMIGSVLGQGYAQPGLPAATLNGKPYAWGGQYTPNWFAELGGDNKLNVTSLNISENLRFNLRSDLKLVVNLGYNNSFAQRNVQQNSIQWYNYAGTLQVQTNPTQPATYFSRSTASTDFYSASAYLQYDKTIAGDHHIAATLGTQYEYNQYDYYWARVFNINSSLGVLNGSGEVQIVDPANASNKTTRNHYAVGSYFGRFNYDYKSKYLLEANGRYDGSSKFAPANRWNFFYGLSGGWRISKENFFRHNASLSFINELKLRASYGIVGNQSGIDMYDGVQLLNMVSGTGAYIGDGLATYVTTTGTMVSYNRTWEKIHNYNIGFDYALLKNHLTGSVDWFKKKNNNMLLSQTYPGILGANAPKANIGEFEGHGWEATLNWSGDLGKVHYTVGGAFTCAKNKLLNFGGANVVKQGFNSAVEGSPLNAIFGLKLDGRIQTEKQRQDYLDKYNIGNAIGLSSAIRVGDNMYKDVNNDGVLDMKDLVYLGTDDPQISYAFNIGADWKGFDCSLVFQGAGQRTTFRDDVNWRIPFRSVYLNTTDQSVGNHWTPENRAAFFPKYSTNSAVNNYNYQASDWSAENGAYIRLKNIVLGYTLPAAVLSKIRFISRLRIYAAASDIWEYSYINDGWDPEATRTVSAAQRYPFNRVITGGINVTF</sequence>
<evidence type="ECO:0000259" key="10">
    <source>
        <dbReference type="Pfam" id="PF07715"/>
    </source>
</evidence>
<keyword evidence="7 8" id="KW-0998">Cell outer membrane</keyword>
<feature type="domain" description="TonB-dependent receptor plug" evidence="10">
    <location>
        <begin position="140"/>
        <end position="249"/>
    </location>
</feature>
<dbReference type="Pfam" id="PF13715">
    <property type="entry name" value="CarbopepD_reg_2"/>
    <property type="match status" value="1"/>
</dbReference>
<dbReference type="NCBIfam" id="TIGR04057">
    <property type="entry name" value="SusC_RagA_signa"/>
    <property type="match status" value="1"/>
</dbReference>
<keyword evidence="3 8" id="KW-1134">Transmembrane beta strand</keyword>
<dbReference type="AlphaFoldDB" id="A0A4Q1DBY4"/>
<keyword evidence="2 8" id="KW-0813">Transport</keyword>
<dbReference type="PROSITE" id="PS52016">
    <property type="entry name" value="TONB_DEPENDENT_REC_3"/>
    <property type="match status" value="1"/>
</dbReference>